<sequence>MPNNRHLQRGYESFPNEVTKEVDCRREGAISDQKGARWFVALLAIGGGLRGSTRLKKKNDRSCEAAVTSDEKKETKQWGCSSSVFEGVAKENEMAARHDGGCHLPKKMERL</sequence>
<reference evidence="1" key="1">
    <citation type="submission" date="2023-04" db="EMBL/GenBank/DDBJ databases">
        <authorList>
            <person name="Vijverberg K."/>
            <person name="Xiong W."/>
            <person name="Schranz E."/>
        </authorList>
    </citation>
    <scope>NUCLEOTIDE SEQUENCE</scope>
</reference>
<name>A0AA35UTB7_LACSI</name>
<dbReference type="Proteomes" id="UP001177003">
    <property type="component" value="Chromosome 0"/>
</dbReference>
<evidence type="ECO:0000313" key="1">
    <source>
        <dbReference type="EMBL" id="CAI9260061.1"/>
    </source>
</evidence>
<dbReference type="AlphaFoldDB" id="A0AA35UTB7"/>
<proteinExistence type="predicted"/>
<protein>
    <submittedName>
        <fullName evidence="1">Uncharacterized protein</fullName>
    </submittedName>
</protein>
<accession>A0AA35UTB7</accession>
<organism evidence="1 2">
    <name type="scientific">Lactuca saligna</name>
    <name type="common">Willowleaf lettuce</name>
    <dbReference type="NCBI Taxonomy" id="75948"/>
    <lineage>
        <taxon>Eukaryota</taxon>
        <taxon>Viridiplantae</taxon>
        <taxon>Streptophyta</taxon>
        <taxon>Embryophyta</taxon>
        <taxon>Tracheophyta</taxon>
        <taxon>Spermatophyta</taxon>
        <taxon>Magnoliopsida</taxon>
        <taxon>eudicotyledons</taxon>
        <taxon>Gunneridae</taxon>
        <taxon>Pentapetalae</taxon>
        <taxon>asterids</taxon>
        <taxon>campanulids</taxon>
        <taxon>Asterales</taxon>
        <taxon>Asteraceae</taxon>
        <taxon>Cichorioideae</taxon>
        <taxon>Cichorieae</taxon>
        <taxon>Lactucinae</taxon>
        <taxon>Lactuca</taxon>
    </lineage>
</organism>
<gene>
    <name evidence="1" type="ORF">LSALG_LOCUS911</name>
</gene>
<evidence type="ECO:0000313" key="2">
    <source>
        <dbReference type="Proteomes" id="UP001177003"/>
    </source>
</evidence>
<keyword evidence="2" id="KW-1185">Reference proteome</keyword>
<dbReference type="EMBL" id="OX465086">
    <property type="protein sequence ID" value="CAI9260061.1"/>
    <property type="molecule type" value="Genomic_DNA"/>
</dbReference>